<keyword evidence="3" id="KW-0732">Signal</keyword>
<evidence type="ECO:0000256" key="5">
    <source>
        <dbReference type="ARBA" id="ARBA00022989"/>
    </source>
</evidence>
<feature type="domain" description="Lysosome-associated membrane glycoprotein 2-like luminal" evidence="10">
    <location>
        <begin position="119"/>
        <end position="187"/>
    </location>
</feature>
<comment type="similarity">
    <text evidence="8">Belongs to the LAMP family.</text>
</comment>
<feature type="non-terminal residue" evidence="11">
    <location>
        <position position="188"/>
    </location>
</feature>
<evidence type="ECO:0000256" key="3">
    <source>
        <dbReference type="ARBA" id="ARBA00022729"/>
    </source>
</evidence>
<dbReference type="PANTHER" id="PTHR11506">
    <property type="entry name" value="LYSOSOME-ASSOCIATED MEMBRANE GLYCOPROTEIN"/>
    <property type="match status" value="1"/>
</dbReference>
<comment type="caution">
    <text evidence="8">Lacks conserved residue(s) required for the propagation of feature annotation.</text>
</comment>
<dbReference type="GO" id="GO:0005886">
    <property type="term" value="C:plasma membrane"/>
    <property type="evidence" value="ECO:0007669"/>
    <property type="project" value="TreeGrafter"/>
</dbReference>
<dbReference type="Proteomes" id="UP000579904">
    <property type="component" value="Unassembled WGS sequence"/>
</dbReference>
<proteinExistence type="inferred from homology"/>
<evidence type="ECO:0000256" key="6">
    <source>
        <dbReference type="ARBA" id="ARBA00023136"/>
    </source>
</evidence>
<keyword evidence="12" id="KW-1185">Reference proteome</keyword>
<dbReference type="PANTHER" id="PTHR11506:SF30">
    <property type="entry name" value="LYSOSOME-ASSOCIATED MEMBRANE GLYCOPROTEIN 3"/>
    <property type="match status" value="1"/>
</dbReference>
<evidence type="ECO:0000313" key="11">
    <source>
        <dbReference type="EMBL" id="NXU71431.1"/>
    </source>
</evidence>
<keyword evidence="6 8" id="KW-0472">Membrane</keyword>
<keyword evidence="2 8" id="KW-0812">Transmembrane</keyword>
<feature type="region of interest" description="Disordered" evidence="9">
    <location>
        <begin position="93"/>
        <end position="115"/>
    </location>
</feature>
<feature type="compositionally biased region" description="Low complexity" evidence="9">
    <location>
        <begin position="97"/>
        <end position="110"/>
    </location>
</feature>
<feature type="non-terminal residue" evidence="11">
    <location>
        <position position="1"/>
    </location>
</feature>
<dbReference type="GO" id="GO:0072594">
    <property type="term" value="P:establishment of protein localization to organelle"/>
    <property type="evidence" value="ECO:0007669"/>
    <property type="project" value="TreeGrafter"/>
</dbReference>
<sequence>SGQASTQALETATPAMKKTTTYLMSSGKQAGAHVSTAMTVAAPNTTPNTQMTEAAITTVAITILTVKPTTGNQTTAPESPTATAMINITTLHPGVQTSTPSTTMTMRPTLAPQPPPIPTGTYTISSGNRTCIKAVIGLQLMAQNTQKKQMEYMSVNPNTTQTSGSCGKVQAELNLTFCGGFINFTFVK</sequence>
<dbReference type="EMBL" id="VZUB01001063">
    <property type="protein sequence ID" value="NXU71431.1"/>
    <property type="molecule type" value="Genomic_DNA"/>
</dbReference>
<evidence type="ECO:0000313" key="12">
    <source>
        <dbReference type="Proteomes" id="UP000579904"/>
    </source>
</evidence>
<evidence type="ECO:0000256" key="7">
    <source>
        <dbReference type="ARBA" id="ARBA00023180"/>
    </source>
</evidence>
<keyword evidence="5" id="KW-1133">Transmembrane helix</keyword>
<evidence type="ECO:0000256" key="1">
    <source>
        <dbReference type="ARBA" id="ARBA00004530"/>
    </source>
</evidence>
<keyword evidence="4" id="KW-0967">Endosome</keyword>
<dbReference type="GO" id="GO:0031902">
    <property type="term" value="C:late endosome membrane"/>
    <property type="evidence" value="ECO:0007669"/>
    <property type="project" value="TreeGrafter"/>
</dbReference>
<evidence type="ECO:0000256" key="9">
    <source>
        <dbReference type="SAM" id="MobiDB-lite"/>
    </source>
</evidence>
<dbReference type="GO" id="GO:0005765">
    <property type="term" value="C:lysosomal membrane"/>
    <property type="evidence" value="ECO:0007669"/>
    <property type="project" value="UniProtKB-SubCell"/>
</dbReference>
<dbReference type="AlphaFoldDB" id="A0A7L3N166"/>
<reference evidence="11 12" key="1">
    <citation type="submission" date="2019-09" db="EMBL/GenBank/DDBJ databases">
        <title>Bird 10,000 Genomes (B10K) Project - Family phase.</title>
        <authorList>
            <person name="Zhang G."/>
        </authorList>
    </citation>
    <scope>NUCLEOTIDE SEQUENCE [LARGE SCALE GENOMIC DNA]</scope>
    <source>
        <strain evidence="11">OUT-0002</strain>
    </source>
</reference>
<name>A0A7L3N166_9AVES</name>
<dbReference type="InterPro" id="IPR048528">
    <property type="entry name" value="Lamp2-like_luminal"/>
</dbReference>
<evidence type="ECO:0000256" key="8">
    <source>
        <dbReference type="PROSITE-ProRule" id="PRU00740"/>
    </source>
</evidence>
<dbReference type="OrthoDB" id="9428839at2759"/>
<comment type="caution">
    <text evidence="11">The sequence shown here is derived from an EMBL/GenBank/DDBJ whole genome shotgun (WGS) entry which is preliminary data.</text>
</comment>
<dbReference type="PROSITE" id="PS51407">
    <property type="entry name" value="LAMP_3"/>
    <property type="match status" value="1"/>
</dbReference>
<protein>
    <submittedName>
        <fullName evidence="11">LAMP3 protein</fullName>
    </submittedName>
</protein>
<evidence type="ECO:0000256" key="4">
    <source>
        <dbReference type="ARBA" id="ARBA00022753"/>
    </source>
</evidence>
<keyword evidence="7" id="KW-0325">Glycoprotein</keyword>
<gene>
    <name evidence="11" type="primary">Lamp3</name>
    <name evidence="11" type="ORF">OREMEL_R11920</name>
</gene>
<dbReference type="InterPro" id="IPR002000">
    <property type="entry name" value="Lysosome-assoc_membr_glycop"/>
</dbReference>
<dbReference type="Gene3D" id="2.40.160.110">
    <property type="match status" value="1"/>
</dbReference>
<dbReference type="Pfam" id="PF01299">
    <property type="entry name" value="Lamp2-like_luminal"/>
    <property type="match status" value="1"/>
</dbReference>
<evidence type="ECO:0000259" key="10">
    <source>
        <dbReference type="Pfam" id="PF01299"/>
    </source>
</evidence>
<keyword evidence="8" id="KW-0458">Lysosome</keyword>
<accession>A0A7L3N166</accession>
<organism evidence="11 12">
    <name type="scientific">Oreotrochilus melanogaster</name>
    <dbReference type="NCBI Taxonomy" id="689266"/>
    <lineage>
        <taxon>Eukaryota</taxon>
        <taxon>Metazoa</taxon>
        <taxon>Chordata</taxon>
        <taxon>Craniata</taxon>
        <taxon>Vertebrata</taxon>
        <taxon>Euteleostomi</taxon>
        <taxon>Archelosauria</taxon>
        <taxon>Archosauria</taxon>
        <taxon>Dinosauria</taxon>
        <taxon>Saurischia</taxon>
        <taxon>Theropoda</taxon>
        <taxon>Coelurosauria</taxon>
        <taxon>Aves</taxon>
        <taxon>Neognathae</taxon>
        <taxon>Neoaves</taxon>
        <taxon>Strisores</taxon>
        <taxon>Apodiformes</taxon>
        <taxon>Trochilidae</taxon>
        <taxon>Oreotrochilus</taxon>
    </lineage>
</organism>
<evidence type="ECO:0000256" key="2">
    <source>
        <dbReference type="ARBA" id="ARBA00022692"/>
    </source>
</evidence>
<comment type="subcellular location">
    <subcellularLocation>
        <location evidence="1">Endosome membrane</location>
        <topology evidence="1">Single-pass type I membrane protein</topology>
    </subcellularLocation>
    <subcellularLocation>
        <location evidence="8">Lysosome membrane</location>
        <topology evidence="8">Single-pass type I membrane protein</topology>
    </subcellularLocation>
</comment>